<evidence type="ECO:0000313" key="2">
    <source>
        <dbReference type="EMBL" id="QPG05282.1"/>
    </source>
</evidence>
<dbReference type="AlphaFoldDB" id="A0A7S9DWS8"/>
<reference evidence="2 3" key="1">
    <citation type="submission" date="2020-11" db="EMBL/GenBank/DDBJ databases">
        <title>Complete genome sequence for Salinimonas sp. strain G2-b.</title>
        <authorList>
            <person name="Park S.-J."/>
        </authorList>
    </citation>
    <scope>NUCLEOTIDE SEQUENCE [LARGE SCALE GENOMIC DNA]</scope>
    <source>
        <strain evidence="2 3">G2-b</strain>
    </source>
</reference>
<organism evidence="2 3">
    <name type="scientific">Salinimonas marina</name>
    <dbReference type="NCBI Taxonomy" id="2785918"/>
    <lineage>
        <taxon>Bacteria</taxon>
        <taxon>Pseudomonadati</taxon>
        <taxon>Pseudomonadota</taxon>
        <taxon>Gammaproteobacteria</taxon>
        <taxon>Alteromonadales</taxon>
        <taxon>Alteromonadaceae</taxon>
        <taxon>Alteromonas/Salinimonas group</taxon>
        <taxon>Salinimonas</taxon>
    </lineage>
</organism>
<dbReference type="EMBL" id="CP064795">
    <property type="protein sequence ID" value="QPG05282.1"/>
    <property type="molecule type" value="Genomic_DNA"/>
</dbReference>
<evidence type="ECO:0000256" key="1">
    <source>
        <dbReference type="SAM" id="MobiDB-lite"/>
    </source>
</evidence>
<name>A0A7S9DWS8_9ALTE</name>
<feature type="region of interest" description="Disordered" evidence="1">
    <location>
        <begin position="21"/>
        <end position="49"/>
    </location>
</feature>
<proteinExistence type="predicted"/>
<dbReference type="KEGG" id="smaa:IT774_14380"/>
<keyword evidence="3" id="KW-1185">Reference proteome</keyword>
<protein>
    <submittedName>
        <fullName evidence="2">Uncharacterized protein</fullName>
    </submittedName>
</protein>
<feature type="compositionally biased region" description="Acidic residues" evidence="1">
    <location>
        <begin position="24"/>
        <end position="34"/>
    </location>
</feature>
<evidence type="ECO:0000313" key="3">
    <source>
        <dbReference type="Proteomes" id="UP000595095"/>
    </source>
</evidence>
<sequence>MALSVLHLRMGPLIYLGCLSTGDESTDDEQDEFADQQPLTSASIHAKML</sequence>
<dbReference type="RefSeq" id="WP_195810372.1">
    <property type="nucleotide sequence ID" value="NZ_CP064795.1"/>
</dbReference>
<accession>A0A7S9DWS8</accession>
<gene>
    <name evidence="2" type="ORF">IT774_14380</name>
</gene>
<dbReference type="Proteomes" id="UP000595095">
    <property type="component" value="Chromosome"/>
</dbReference>